<feature type="compositionally biased region" description="Polar residues" evidence="10">
    <location>
        <begin position="414"/>
        <end position="438"/>
    </location>
</feature>
<dbReference type="GO" id="GO:0051455">
    <property type="term" value="P:spindle attachment to meiosis I kinetochore"/>
    <property type="evidence" value="ECO:0000318"/>
    <property type="project" value="GO_Central"/>
</dbReference>
<accession>E9PSW8</accession>
<evidence type="ECO:0007829" key="17">
    <source>
        <dbReference type="PeptideAtlas" id="E9PSW8"/>
    </source>
</evidence>
<feature type="region of interest" description="Disordered" evidence="10">
    <location>
        <begin position="208"/>
        <end position="244"/>
    </location>
</feature>
<feature type="region of interest" description="Disordered" evidence="10">
    <location>
        <begin position="47"/>
        <end position="144"/>
    </location>
</feature>
<dbReference type="GO" id="GO:0000776">
    <property type="term" value="C:kinetochore"/>
    <property type="evidence" value="ECO:0000266"/>
    <property type="project" value="RGD"/>
</dbReference>
<comment type="similarity">
    <text evidence="2">Belongs to the CENP-C/MIF2 family.</text>
</comment>
<dbReference type="GO" id="GO:0042802">
    <property type="term" value="F:identical protein binding"/>
    <property type="evidence" value="ECO:0000266"/>
    <property type="project" value="RGD"/>
</dbReference>
<evidence type="ECO:0000256" key="9">
    <source>
        <dbReference type="ARBA" id="ARBA00083562"/>
    </source>
</evidence>
<feature type="compositionally biased region" description="Polar residues" evidence="10">
    <location>
        <begin position="208"/>
        <end position="217"/>
    </location>
</feature>
<feature type="region of interest" description="Disordered" evidence="10">
    <location>
        <begin position="160"/>
        <end position="191"/>
    </location>
</feature>
<dbReference type="KEGG" id="rno:305270"/>
<dbReference type="Reactome" id="R-RNO-606279">
    <property type="pathway name" value="Deposition of new CENPA-containing nucleosomes at the centromere"/>
</dbReference>
<proteinExistence type="evidence at protein level"/>
<dbReference type="Reactome" id="R-RNO-2500257">
    <property type="pathway name" value="Resolution of Sister Chromatid Cohesion"/>
</dbReference>
<dbReference type="Pfam" id="PF15622">
    <property type="entry name" value="CENP_C_N"/>
    <property type="match status" value="1"/>
</dbReference>
<sequence length="916" mass="103316">MASFHLDHLKNYHRRFCRPSRAPNIPTKQGQNMLEILQDCFEEQNSTESLSCSTPKEKDIYVQSTGKERQASHSESVPISSRRKEASLQVPAKPSDPADEPVQANEVHQKILSTDVVSKSTPDSTKTSSKGVKGHHGASDELYLPGGSPVVLLGARVSGSQKAISSGGQKRVTSRRSADMQSSNTDIPFKTRKRLNFEDKVISNTAEIESSASQVEDSISEEQEGTSSETSQKRDDLSSEIQPQSKKSFSELYLETVNRKSKCSSVVRHTAAVPSPPYPPNDMKLLEDEFIIDGPDRSFSSQPWVVIPRKGHHMPFPENIAVPQGKKSREKPHRLSEKTLVSNTQTDKTGPVEEAQLSVEEKLGTTLTNEVENDCRSTENKTHSENAKKPSARKRTVKQKQRRPSKPNVAQELSMGQNETENRNMSKIGQDKLQINSKRNMEDHEEVRNEPTPKKPVPALGNKKEKDSTQANKEKSRKKCFSRESKRKSVPKEVTLASRRGRRTSQHPSEWWLVKPSEGSVDGNSSKENESSILYPNRKKQTKRNHVSENTEKKPVPSKRKKKEISSRELKSLNVKGSGGNDDISTSQRKPLQNIDADPTQKSLHCSGPTRGSEDQNSDMISQNVHLKTRSEQHRSKTQMESTSNSEVCKHSVWEESGPSRFKNLEMPGRSNSEVGDEKDQKSLDLKTRSSNMVPNRNLHHKLVLPSNSPNVRRSNRIRLKPLEYWRGERIDYQESSSGRLVLEIVSPASESVKRKAKRNLDKVNKETNKKRIHLDNPTKTKIKVSLDIPLGDPFQATLAKDPETREIVPMDLIRPRDTYHFFVEQHGLKVYKTLNTTFFSTGKLVLGPHEEKGKQHVGQDILVFYVNFGDLLCTLHETPYMLTTGDSFYVPSGNHYNIKNLLNVESCLLFTQIKR</sequence>
<feature type="compositionally biased region" description="Basic residues" evidence="10">
    <location>
        <begin position="390"/>
        <end position="405"/>
    </location>
</feature>
<keyword evidence="3" id="KW-0238">DNA-binding</keyword>
<dbReference type="Reactome" id="R-RNO-9648025">
    <property type="pathway name" value="EML4 and NUDC in mitotic spindle formation"/>
</dbReference>
<dbReference type="GeneTree" id="ENSGT00390000016737"/>
<organism evidence="14 15">
    <name type="scientific">Rattus norvegicus</name>
    <name type="common">Rat</name>
    <dbReference type="NCBI Taxonomy" id="10116"/>
    <lineage>
        <taxon>Eukaryota</taxon>
        <taxon>Metazoa</taxon>
        <taxon>Chordata</taxon>
        <taxon>Craniata</taxon>
        <taxon>Vertebrata</taxon>
        <taxon>Euteleostomi</taxon>
        <taxon>Mammalia</taxon>
        <taxon>Eutheria</taxon>
        <taxon>Euarchontoglires</taxon>
        <taxon>Glires</taxon>
        <taxon>Rodentia</taxon>
        <taxon>Myomorpha</taxon>
        <taxon>Muroidea</taxon>
        <taxon>Muridae</taxon>
        <taxon>Murinae</taxon>
        <taxon>Rattus</taxon>
    </lineage>
</organism>
<dbReference type="GO" id="GO:0000278">
    <property type="term" value="P:mitotic cell cycle"/>
    <property type="evidence" value="ECO:0000266"/>
    <property type="project" value="RGD"/>
</dbReference>
<dbReference type="GO" id="GO:0000939">
    <property type="term" value="C:inner kinetochore"/>
    <property type="evidence" value="ECO:0000266"/>
    <property type="project" value="RGD"/>
</dbReference>
<feature type="domain" description="Mif2/CENP-C cupin" evidence="11">
    <location>
        <begin position="829"/>
        <end position="913"/>
    </location>
</feature>
<evidence type="ECO:0000313" key="14">
    <source>
        <dbReference type="Ensembl" id="ENSRNOP00000032986.4"/>
    </source>
</evidence>
<dbReference type="InterPro" id="IPR011051">
    <property type="entry name" value="RmlC_Cupin_sf"/>
</dbReference>
<dbReference type="PANTHER" id="PTHR16684:SF11">
    <property type="entry name" value="CENTROMERE PROTEIN C"/>
    <property type="match status" value="1"/>
</dbReference>
<dbReference type="InterPro" id="IPR025974">
    <property type="entry name" value="Mif2/CENP-C_cupin"/>
</dbReference>
<dbReference type="GO" id="GO:0007059">
    <property type="term" value="P:chromosome segregation"/>
    <property type="evidence" value="ECO:0000266"/>
    <property type="project" value="RGD"/>
</dbReference>
<dbReference type="GO" id="GO:0005654">
    <property type="term" value="C:nucleoplasm"/>
    <property type="evidence" value="ECO:0000266"/>
    <property type="project" value="RGD"/>
</dbReference>
<evidence type="ECO:0000313" key="16">
    <source>
        <dbReference type="RGD" id="1303061"/>
    </source>
</evidence>
<feature type="compositionally biased region" description="Polar residues" evidence="10">
    <location>
        <begin position="339"/>
        <end position="348"/>
    </location>
</feature>
<evidence type="ECO:0000259" key="13">
    <source>
        <dbReference type="Pfam" id="PF15622"/>
    </source>
</evidence>
<dbReference type="SMR" id="E9PSW8"/>
<dbReference type="PhylomeDB" id="E9PSW8"/>
<dbReference type="PaxDb" id="10116-ENSRNOP00000032986"/>
<dbReference type="AGR" id="RGD:1303061"/>
<evidence type="ECO:0000259" key="11">
    <source>
        <dbReference type="Pfam" id="PF11699"/>
    </source>
</evidence>
<evidence type="ECO:0000259" key="12">
    <source>
        <dbReference type="Pfam" id="PF15620"/>
    </source>
</evidence>
<dbReference type="RefSeq" id="NP_001004098.2">
    <property type="nucleotide sequence ID" value="NM_001004098.2"/>
</dbReference>
<dbReference type="GeneID" id="305270"/>
<dbReference type="GO" id="GO:0005721">
    <property type="term" value="C:pericentric heterochromatin"/>
    <property type="evidence" value="ECO:0000266"/>
    <property type="project" value="RGD"/>
</dbReference>
<feature type="compositionally biased region" description="Basic and acidic residues" evidence="10">
    <location>
        <begin position="55"/>
        <end position="72"/>
    </location>
</feature>
<dbReference type="InterPro" id="IPR014710">
    <property type="entry name" value="RmlC-like_jellyroll"/>
</dbReference>
<evidence type="ECO:0000256" key="8">
    <source>
        <dbReference type="ARBA" id="ARBA00082151"/>
    </source>
</evidence>
<evidence type="ECO:0000256" key="2">
    <source>
        <dbReference type="ARBA" id="ARBA00010291"/>
    </source>
</evidence>
<dbReference type="GO" id="GO:0000779">
    <property type="term" value="C:condensed chromosome, centromeric region"/>
    <property type="evidence" value="ECO:0000266"/>
    <property type="project" value="RGD"/>
</dbReference>
<feature type="region of interest" description="Disordered" evidence="10">
    <location>
        <begin position="316"/>
        <end position="684"/>
    </location>
</feature>
<dbReference type="PANTHER" id="PTHR16684">
    <property type="entry name" value="CENTROMERE PROTEIN C"/>
    <property type="match status" value="1"/>
</dbReference>
<feature type="compositionally biased region" description="Basic and acidic residues" evidence="10">
    <location>
        <begin position="373"/>
        <end position="388"/>
    </location>
</feature>
<reference evidence="18" key="2">
    <citation type="journal article" date="2012" name="Nat. Commun.">
        <title>Quantitative maps of protein phosphorylation sites across 14 different rat organs and tissues.</title>
        <authorList>
            <person name="Lundby A."/>
            <person name="Secher A."/>
            <person name="Lage K."/>
            <person name="Nordsborg N.B."/>
            <person name="Dmytriyev A."/>
            <person name="Lundby C."/>
            <person name="Olsen J.V."/>
        </authorList>
    </citation>
    <scope>IDENTIFICATION BY MASS SPECTROMETRY [LARGE SCALE ANALYSIS]</scope>
</reference>
<protein>
    <recommendedName>
        <fullName evidence="7">Centromere protein C</fullName>
    </recommendedName>
    <alternativeName>
        <fullName evidence="8">Centromere autoantigen C</fullName>
    </alternativeName>
    <alternativeName>
        <fullName evidence="9">Centromere protein C 1</fullName>
    </alternativeName>
</protein>
<dbReference type="Ensembl" id="ENSRNOT00000031074.7">
    <property type="protein sequence ID" value="ENSRNOP00000032986.4"/>
    <property type="gene ID" value="ENSRNOG00000021776.7"/>
</dbReference>
<reference evidence="14" key="3">
    <citation type="submission" date="2025-05" db="UniProtKB">
        <authorList>
            <consortium name="Ensembl"/>
        </authorList>
    </citation>
    <scope>IDENTIFICATION</scope>
    <source>
        <strain evidence="14">Brown Norway</strain>
    </source>
</reference>
<dbReference type="STRING" id="10116.ENSRNOP00000032986"/>
<evidence type="ECO:0000256" key="4">
    <source>
        <dbReference type="ARBA" id="ARBA00023242"/>
    </source>
</evidence>
<evidence type="ECO:0000256" key="10">
    <source>
        <dbReference type="SAM" id="MobiDB-lite"/>
    </source>
</evidence>
<comment type="subcellular location">
    <subcellularLocation>
        <location evidence="1">Nucleus</location>
    </subcellularLocation>
</comment>
<feature type="compositionally biased region" description="Basic and acidic residues" evidence="10">
    <location>
        <begin position="462"/>
        <end position="474"/>
    </location>
</feature>
<dbReference type="Gene3D" id="2.60.120.10">
    <property type="entry name" value="Jelly Rolls"/>
    <property type="match status" value="1"/>
</dbReference>
<comment type="function">
    <text evidence="5">Component of the CENPA-NAC (nucleosome-associated) complex, a complex that plays a central role in assembly of kinetochore proteins, mitotic progression and chromosome segregation. The CENPA-NAC complex recruits the CENPA-CAD (nucleosome distal) complex and may be involved in incorporation of newly synthesized CENPA into centromeres. CENPC recruits DNA methylation and DNMT3B to both centromeric and pericentromeric satellite repeats and regulates the histone code in these regions.</text>
</comment>
<dbReference type="OMA" id="DHHNEAD"/>
<dbReference type="GO" id="GO:0030496">
    <property type="term" value="C:midbody"/>
    <property type="evidence" value="ECO:0000266"/>
    <property type="project" value="RGD"/>
</dbReference>
<gene>
    <name evidence="14 16" type="primary">Cenpc</name>
    <name evidence="16" type="synonym">Cenpc1</name>
</gene>
<dbReference type="Ensembl" id="ENSRNOT00000113695.2">
    <property type="protein sequence ID" value="ENSRNOP00000093827.1"/>
    <property type="gene ID" value="ENSRNOG00000021776.7"/>
</dbReference>
<dbReference type="eggNOG" id="ENOG502RYQH">
    <property type="taxonomic scope" value="Eukaryota"/>
</dbReference>
<dbReference type="Proteomes" id="UP000002494">
    <property type="component" value="Chromosome 14"/>
</dbReference>
<keyword evidence="4" id="KW-0539">Nucleus</keyword>
<feature type="compositionally biased region" description="Basic and acidic residues" evidence="10">
    <location>
        <begin position="439"/>
        <end position="453"/>
    </location>
</feature>
<dbReference type="Reactome" id="R-RNO-141444">
    <property type="pathway name" value="Amplification of signal from unattached kinetochores via a MAD2 inhibitory signal"/>
</dbReference>
<dbReference type="InterPro" id="IPR028052">
    <property type="entry name" value="CENP-C_N_dom"/>
</dbReference>
<dbReference type="Bgee" id="ENSRNOG00000021776">
    <property type="expression patterns" value="Expressed in thymus and 19 other cell types or tissues"/>
</dbReference>
<dbReference type="AlphaFoldDB" id="E9PSW8"/>
<dbReference type="GlyGen" id="E9PSW8">
    <property type="glycosylation" value="1 site"/>
</dbReference>
<feature type="compositionally biased region" description="Basic and acidic residues" evidence="10">
    <location>
        <begin position="546"/>
        <end position="555"/>
    </location>
</feature>
<keyword evidence="17" id="KW-1267">Proteomics identification</keyword>
<comment type="subunit">
    <text evidence="6">Oligomer. Component of the CENPA-NAC complex, at least composed of CENPA, CENPC, CENPH, CENPM, CENPN, CENPT and CENPU. The CENPA-NAC complex interacts with the CENPA-CAD complex, composed of CENPI, CENPK, CENPL, CENPO, CENPP, CENPQ, CENPR and CENPS. Binds to DAXX. Interacts with DNMT3B. Interacts directly with CENPA. Identified in a centromere complex containing histones H2A, H2B and H4, and at least CENPA, CENPB, CENPC, CENPT, CENPN, HJURP, SUPT16H, SSRP1 and RSF1. Interacts with MEIKIN.</text>
</comment>
<evidence type="ECO:0000313" key="15">
    <source>
        <dbReference type="Proteomes" id="UP000002494"/>
    </source>
</evidence>
<name>E9PSW8_RAT</name>
<keyword evidence="15" id="KW-1185">Reference proteome</keyword>
<evidence type="ECO:0000256" key="5">
    <source>
        <dbReference type="ARBA" id="ARBA00053516"/>
    </source>
</evidence>
<feature type="compositionally biased region" description="Low complexity" evidence="10">
    <location>
        <begin position="118"/>
        <end position="130"/>
    </location>
</feature>
<dbReference type="GO" id="GO:0019237">
    <property type="term" value="F:centromeric DNA binding"/>
    <property type="evidence" value="ECO:0000318"/>
    <property type="project" value="GO_Central"/>
</dbReference>
<dbReference type="Reactome" id="R-RNO-68877">
    <property type="pathway name" value="Mitotic Prometaphase"/>
</dbReference>
<dbReference type="GO" id="GO:0051382">
    <property type="term" value="P:kinetochore assembly"/>
    <property type="evidence" value="ECO:0000266"/>
    <property type="project" value="RGD"/>
</dbReference>
<dbReference type="FunFam" id="2.60.120.10:FF:000033">
    <property type="entry name" value="Centromere protein C 1"/>
    <property type="match status" value="1"/>
</dbReference>
<dbReference type="Pfam" id="PF11699">
    <property type="entry name" value="CENP-C_C"/>
    <property type="match status" value="1"/>
</dbReference>
<feature type="domain" description="Kinetochore assembly subunit CENP-C N-terminal" evidence="13">
    <location>
        <begin position="7"/>
        <end position="279"/>
    </location>
</feature>
<dbReference type="Pfam" id="PF15620">
    <property type="entry name" value="CENP-C_mid"/>
    <property type="match status" value="1"/>
</dbReference>
<dbReference type="SUPFAM" id="SSF51182">
    <property type="entry name" value="RmlC-like cupins"/>
    <property type="match status" value="1"/>
</dbReference>
<evidence type="ECO:0000256" key="6">
    <source>
        <dbReference type="ARBA" id="ARBA00064952"/>
    </source>
</evidence>
<dbReference type="GO" id="GO:0016604">
    <property type="term" value="C:nuclear body"/>
    <property type="evidence" value="ECO:0000266"/>
    <property type="project" value="RGD"/>
</dbReference>
<feature type="domain" description="CENP-C middle DNMT3B-binding" evidence="12">
    <location>
        <begin position="283"/>
        <end position="533"/>
    </location>
</feature>
<dbReference type="Reactome" id="R-RNO-2467813">
    <property type="pathway name" value="Separation of Sister Chromatids"/>
</dbReference>
<evidence type="ECO:0000256" key="1">
    <source>
        <dbReference type="ARBA" id="ARBA00004123"/>
    </source>
</evidence>
<dbReference type="InterPro" id="IPR028386">
    <property type="entry name" value="CENP-C/Mif2/cnp3"/>
</dbReference>
<dbReference type="GO" id="GO:0051315">
    <property type="term" value="P:attachment of mitotic spindle microtubules to kinetochore"/>
    <property type="evidence" value="ECO:0000318"/>
    <property type="project" value="GO_Central"/>
</dbReference>
<evidence type="ECO:0000256" key="7">
    <source>
        <dbReference type="ARBA" id="ARBA00068530"/>
    </source>
</evidence>
<dbReference type="InterPro" id="IPR028931">
    <property type="entry name" value="CENP-C_mid"/>
</dbReference>
<feature type="compositionally biased region" description="Basic residues" evidence="10">
    <location>
        <begin position="475"/>
        <end position="489"/>
    </location>
</feature>
<dbReference type="CTD" id="1060"/>
<dbReference type="HOGENOM" id="CLU_013594_0_0_1"/>
<dbReference type="Reactome" id="R-RNO-5663220">
    <property type="pathway name" value="RHO GTPases Activate Formins"/>
</dbReference>
<reference evidence="14 15" key="1">
    <citation type="journal article" date="2004" name="Nature">
        <title>Genome sequence of the Brown Norway rat yields insights into mammalian evolution.</title>
        <authorList>
            <consortium name="Rat Genome Sequencing Project Consortium"/>
            <person name="Gibbs R.A."/>
            <person name="Weinstock G.M."/>
            <person name="Metzker M.L."/>
            <person name="Muzny D.M."/>
            <person name="Sodergren E.J."/>
            <person name="Scherer S."/>
            <person name="Scott G."/>
            <person name="Steffen D."/>
            <person name="Worley K.C."/>
            <person name="Burch P.E."/>
            <person name="Okwuonu G."/>
            <person name="Hines S."/>
            <person name="Lewis L."/>
            <person name="Deramo C."/>
            <person name="Delgado O."/>
            <person name="Dugan-Rocha S."/>
            <person name="Miner G."/>
            <person name="Morgan M."/>
            <person name="Hawes A."/>
            <person name="Gill R."/>
            <person name="Holt R.A."/>
            <person name="Adams M.D."/>
            <person name="Amanatides P.G."/>
            <person name="Baden-Tillson H."/>
            <person name="Barnstead M."/>
            <person name="Chin S."/>
            <person name="Evans C.A."/>
            <person name="Ferriera S."/>
            <person name="Fosler C."/>
            <person name="Glodek A."/>
            <person name="Gu Z."/>
            <person name="Jennings D."/>
            <person name="Kraft C.L."/>
            <person name="Nguyen T."/>
            <person name="Pfannkoch C.M."/>
            <person name="Sitter C."/>
            <person name="Sutton G.G."/>
            <person name="Venter J.C."/>
            <person name="Woodage T."/>
            <person name="Smith D."/>
            <person name="Lee H.-M."/>
            <person name="Gustafson E."/>
            <person name="Cahill P."/>
            <person name="Kana A."/>
            <person name="Doucette-Stamm L."/>
            <person name="Weinstock K."/>
            <person name="Fechtel K."/>
            <person name="Weiss R.B."/>
            <person name="Dunn D.M."/>
            <person name="Green E.D."/>
            <person name="Blakesley R.W."/>
            <person name="Bouffard G.G."/>
            <person name="De Jong P.J."/>
            <person name="Osoegawa K."/>
            <person name="Zhu B."/>
            <person name="Marra M."/>
            <person name="Schein J."/>
            <person name="Bosdet I."/>
            <person name="Fjell C."/>
            <person name="Jones S."/>
            <person name="Krzywinski M."/>
            <person name="Mathewson C."/>
            <person name="Siddiqui A."/>
            <person name="Wye N."/>
            <person name="McPherson J."/>
            <person name="Zhao S."/>
            <person name="Fraser C.M."/>
            <person name="Shetty J."/>
            <person name="Shatsman S."/>
            <person name="Geer K."/>
            <person name="Chen Y."/>
            <person name="Abramzon S."/>
            <person name="Nierman W.C."/>
            <person name="Havlak P.H."/>
            <person name="Chen R."/>
            <person name="Durbin K.J."/>
            <person name="Egan A."/>
            <person name="Ren Y."/>
            <person name="Song X.-Z."/>
            <person name="Li B."/>
            <person name="Liu Y."/>
            <person name="Qin X."/>
            <person name="Cawley S."/>
            <person name="Cooney A.J."/>
            <person name="D'Souza L.M."/>
            <person name="Martin K."/>
            <person name="Wu J.Q."/>
            <person name="Gonzalez-Garay M.L."/>
            <person name="Jackson A.R."/>
            <person name="Kalafus K.J."/>
            <person name="McLeod M.P."/>
            <person name="Milosavljevic A."/>
            <person name="Virk D."/>
            <person name="Volkov A."/>
            <person name="Wheeler D.A."/>
            <person name="Zhang Z."/>
            <person name="Bailey J.A."/>
            <person name="Eichler E.E."/>
            <person name="Tuzun E."/>
            <person name="Birney E."/>
            <person name="Mongin E."/>
            <person name="Ureta-Vidal A."/>
            <person name="Woodwark C."/>
            <person name="Zdobnov E."/>
            <person name="Bork P."/>
            <person name="Suyama M."/>
            <person name="Torrents D."/>
            <person name="Alexandersson M."/>
            <person name="Trask B.J."/>
            <person name="Young J.M."/>
            <person name="Huang H."/>
            <person name="Wang H."/>
            <person name="Xing H."/>
            <person name="Daniels S."/>
            <person name="Gietzen D."/>
            <person name="Schmidt J."/>
            <person name="Stevens K."/>
            <person name="Vitt U."/>
            <person name="Wingrove J."/>
            <person name="Camara F."/>
            <person name="Mar Alba M."/>
            <person name="Abril J.F."/>
            <person name="Guigo R."/>
            <person name="Smit A."/>
            <person name="Dubchak I."/>
            <person name="Rubin E.M."/>
            <person name="Couronne O."/>
            <person name="Poliakov A."/>
            <person name="Huebner N."/>
            <person name="Ganten D."/>
            <person name="Goesele C."/>
            <person name="Hummel O."/>
            <person name="Kreitler T."/>
            <person name="Lee Y.-A."/>
            <person name="Monti J."/>
            <person name="Schulz H."/>
            <person name="Zimdahl H."/>
            <person name="Himmelbauer H."/>
            <person name="Lehrach H."/>
            <person name="Jacob H.J."/>
            <person name="Bromberg S."/>
            <person name="Gullings-Handley J."/>
            <person name="Jensen-Seaman M.I."/>
            <person name="Kwitek A.E."/>
            <person name="Lazar J."/>
            <person name="Pasko D."/>
            <person name="Tonellato P.J."/>
            <person name="Twigger S."/>
            <person name="Ponting C.P."/>
            <person name="Duarte J.M."/>
            <person name="Rice S."/>
            <person name="Goodstadt L."/>
            <person name="Beatson S.A."/>
            <person name="Emes R.D."/>
            <person name="Winter E.E."/>
            <person name="Webber C."/>
            <person name="Brandt P."/>
            <person name="Nyakatura G."/>
            <person name="Adetobi M."/>
            <person name="Chiaromonte F."/>
            <person name="Elnitski L."/>
            <person name="Eswara P."/>
            <person name="Hardison R.C."/>
            <person name="Hou M."/>
            <person name="Kolbe D."/>
            <person name="Makova K."/>
            <person name="Miller W."/>
            <person name="Nekrutenko A."/>
            <person name="Riemer C."/>
            <person name="Schwartz S."/>
            <person name="Taylor J."/>
            <person name="Yang S."/>
            <person name="Zhang Y."/>
            <person name="Lindpaintner K."/>
            <person name="Andrews T.D."/>
            <person name="Caccamo M."/>
            <person name="Clamp M."/>
            <person name="Clarke L."/>
            <person name="Curwen V."/>
            <person name="Durbin R.M."/>
            <person name="Eyras E."/>
            <person name="Searle S.M."/>
            <person name="Cooper G.M."/>
            <person name="Batzoglou S."/>
            <person name="Brudno M."/>
            <person name="Sidow A."/>
            <person name="Stone E.A."/>
            <person name="Payseur B.A."/>
            <person name="Bourque G."/>
            <person name="Lopez-Otin C."/>
            <person name="Puente X.S."/>
            <person name="Chakrabarti K."/>
            <person name="Chatterji S."/>
            <person name="Dewey C."/>
            <person name="Pachter L."/>
            <person name="Bray N."/>
            <person name="Yap V.B."/>
            <person name="Caspi A."/>
            <person name="Tesler G."/>
            <person name="Pevzner P.A."/>
            <person name="Haussler D."/>
            <person name="Roskin K.M."/>
            <person name="Baertsch R."/>
            <person name="Clawson H."/>
            <person name="Furey T.S."/>
            <person name="Hinrichs A.S."/>
            <person name="Karolchik D."/>
            <person name="Kent W.J."/>
            <person name="Rosenbloom K.R."/>
            <person name="Trumbower H."/>
            <person name="Weirauch M."/>
            <person name="Cooper D.N."/>
            <person name="Stenson P.D."/>
            <person name="Ma B."/>
            <person name="Brent M."/>
            <person name="Arumugam M."/>
            <person name="Shteynberg D."/>
            <person name="Copley R.R."/>
            <person name="Taylor M.S."/>
            <person name="Riethman H."/>
            <person name="Mudunuri U."/>
            <person name="Peterson J."/>
            <person name="Guyer M."/>
            <person name="Felsenfeld A."/>
            <person name="Old S."/>
            <person name="Mockrin S."/>
            <person name="Collins F.S."/>
        </authorList>
    </citation>
    <scope>NUCLEOTIDE SEQUENCE [LARGE SCALE GENOMIC DNA]</scope>
    <source>
        <strain evidence="14 15">Brown Norway</strain>
    </source>
</reference>
<evidence type="ECO:0000256" key="3">
    <source>
        <dbReference type="ARBA" id="ARBA00023125"/>
    </source>
</evidence>
<dbReference type="RGD" id="1303061">
    <property type="gene designation" value="Cenpc"/>
</dbReference>
<evidence type="ECO:0007829" key="18">
    <source>
        <dbReference type="PubMed" id="22673903"/>
    </source>
</evidence>